<feature type="region of interest" description="Disordered" evidence="2">
    <location>
        <begin position="448"/>
        <end position="488"/>
    </location>
</feature>
<evidence type="ECO:0000259" key="3">
    <source>
        <dbReference type="SMART" id="SM00853"/>
    </source>
</evidence>
<organism evidence="4 5">
    <name type="scientific">Fusarium sarcochroum</name>
    <dbReference type="NCBI Taxonomy" id="1208366"/>
    <lineage>
        <taxon>Eukaryota</taxon>
        <taxon>Fungi</taxon>
        <taxon>Dikarya</taxon>
        <taxon>Ascomycota</taxon>
        <taxon>Pezizomycotina</taxon>
        <taxon>Sordariomycetes</taxon>
        <taxon>Hypocreomycetidae</taxon>
        <taxon>Hypocreales</taxon>
        <taxon>Nectriaceae</taxon>
        <taxon>Fusarium</taxon>
        <taxon>Fusarium lateritium species complex</taxon>
    </lineage>
</organism>
<reference evidence="4" key="2">
    <citation type="submission" date="2020-05" db="EMBL/GenBank/DDBJ databases">
        <authorList>
            <person name="Kim H.-S."/>
            <person name="Proctor R.H."/>
            <person name="Brown D.W."/>
        </authorList>
    </citation>
    <scope>NUCLEOTIDE SEQUENCE</scope>
    <source>
        <strain evidence="4">NRRL 20472</strain>
    </source>
</reference>
<dbReference type="SMART" id="SM00853">
    <property type="entry name" value="MutL_C"/>
    <property type="match status" value="1"/>
</dbReference>
<reference evidence="4" key="1">
    <citation type="journal article" date="2020" name="BMC Genomics">
        <title>Correction to: Identification and distribution of gene clusters required for synthesis of sphingolipid metabolism inhibitors in diverse species of the filamentous fungus Fusarium.</title>
        <authorList>
            <person name="Kim H.S."/>
            <person name="Lohmar J.M."/>
            <person name="Busman M."/>
            <person name="Brown D.W."/>
            <person name="Naumann T.A."/>
            <person name="Divon H.H."/>
            <person name="Lysoe E."/>
            <person name="Uhlig S."/>
            <person name="Proctor R.H."/>
        </authorList>
    </citation>
    <scope>NUCLEOTIDE SEQUENCE</scope>
    <source>
        <strain evidence="4">NRRL 20472</strain>
    </source>
</reference>
<dbReference type="InterPro" id="IPR042120">
    <property type="entry name" value="MutL_C_dimsub"/>
</dbReference>
<protein>
    <recommendedName>
        <fullName evidence="3">MutL C-terminal dimerisation domain-containing protein</fullName>
    </recommendedName>
</protein>
<evidence type="ECO:0000313" key="4">
    <source>
        <dbReference type="EMBL" id="KAF4970723.1"/>
    </source>
</evidence>
<evidence type="ECO:0000313" key="5">
    <source>
        <dbReference type="Proteomes" id="UP000622797"/>
    </source>
</evidence>
<dbReference type="Proteomes" id="UP000622797">
    <property type="component" value="Unassembled WGS sequence"/>
</dbReference>
<keyword evidence="5" id="KW-1185">Reference proteome</keyword>
<dbReference type="InterPro" id="IPR014790">
    <property type="entry name" value="MutL_C"/>
</dbReference>
<accession>A0A8H4U6I8</accession>
<dbReference type="GO" id="GO:0016887">
    <property type="term" value="F:ATP hydrolysis activity"/>
    <property type="evidence" value="ECO:0007669"/>
    <property type="project" value="InterPro"/>
</dbReference>
<dbReference type="GO" id="GO:0140664">
    <property type="term" value="F:ATP-dependent DNA damage sensor activity"/>
    <property type="evidence" value="ECO:0007669"/>
    <property type="project" value="InterPro"/>
</dbReference>
<dbReference type="GO" id="GO:0005524">
    <property type="term" value="F:ATP binding"/>
    <property type="evidence" value="ECO:0007669"/>
    <property type="project" value="InterPro"/>
</dbReference>
<dbReference type="InterPro" id="IPR042121">
    <property type="entry name" value="MutL_C_regsub"/>
</dbReference>
<dbReference type="AlphaFoldDB" id="A0A8H4U6I8"/>
<dbReference type="Gene3D" id="3.30.1540.20">
    <property type="entry name" value="MutL, C-terminal domain, dimerisation subdomain"/>
    <property type="match status" value="1"/>
</dbReference>
<feature type="compositionally biased region" description="Polar residues" evidence="2">
    <location>
        <begin position="570"/>
        <end position="582"/>
    </location>
</feature>
<feature type="compositionally biased region" description="Low complexity" evidence="2">
    <location>
        <begin position="461"/>
        <end position="482"/>
    </location>
</feature>
<dbReference type="PANTHER" id="PTHR10073:SF47">
    <property type="entry name" value="DNA MISMATCH REPAIR PROTEIN MLH3"/>
    <property type="match status" value="1"/>
</dbReference>
<dbReference type="InterPro" id="IPR038973">
    <property type="entry name" value="MutL/Mlh/Pms-like"/>
</dbReference>
<evidence type="ECO:0000256" key="1">
    <source>
        <dbReference type="ARBA" id="ARBA00006082"/>
    </source>
</evidence>
<evidence type="ECO:0000256" key="2">
    <source>
        <dbReference type="SAM" id="MobiDB-lite"/>
    </source>
</evidence>
<comment type="caution">
    <text evidence="4">The sequence shown here is derived from an EMBL/GenBank/DDBJ whole genome shotgun (WGS) entry which is preliminary data.</text>
</comment>
<dbReference type="InterPro" id="IPR037198">
    <property type="entry name" value="MutL_C_sf"/>
</dbReference>
<dbReference type="OrthoDB" id="429932at2759"/>
<proteinExistence type="inferred from homology"/>
<sequence>MKVIIPPEDQVPLAQLRLDVISQFEHFAASTTPRPTTDIHCPNKHDPSQSMIIRQLPQDVVDKIKSSVNITSLNGVVCGLVANSLDAGASKINISIDYSRGNCTVEDNGSGIPPEEFKDGGGLGKLHHTSKFPSRSSVHGKHGNFLASLATFSLLTITSHHQRHISHNSISIHNSQVLSRQLPSPPESRLVNFDHGTRTTVRDLFGTMPVRVKQRASLSERLALDKEWSKLTRAIVGMLLAWPSGISVSLKNTSTQRELRFRPSDKADITSRTSRLLTQAGLTDSSDADAWVPISASCGPVSVKGCICTNPIATRRSQFISLGIHPVINEFGTDVLYEEINKTFGNSSFGVIDGDQDYRGSSPKLEEFTGKELRSRKGIERWPMFYLKITTPGLGGIDNPDRLDGQGQTLSAILDLLKAACYAFLKKHHFRPRKVQLAPDESLFSTSRTLGRSKKLSKRQPTSSPNSSRASPASSVSKSDSAGARMDSPFEGWHRVKVGRATPLSAISKAVDLRTKVRETLPSRLVGEGGKLLRKPFDEPSPEIEDGQRGLPTRGTDPNVGIHTTDSETSDGNTDTGTTIQIRQKRDKQPSKWLQSVVDSWENPVFQPVQSSIPCIDGSTPDQTHSCGRGSHGNGNIGFDTGSMALSGRVSRQALTQATVIAQVDRKFILVKLPLENATSGGCMRDKESSALVMLDQHAVDERCQLEDLMADYFTHDPLTNQISTTTESLERPIIFEVPREEWSLLDQHRDCFAAWGIAYQTPTSPHQNKIVVTGLPPSIIERCRLEPRLLIELLRIEVWRSIDSGIPLTRPPTSTPDKPLISRFNGCPRGILELLHSRACRSAIMFNDVLTIEQCEGLISRLSRCAFPFQCAHGRPSMAPLIDLRNGATFGGWRETERQKKVSWKSWTEAS</sequence>
<dbReference type="InterPro" id="IPR036890">
    <property type="entry name" value="HATPase_C_sf"/>
</dbReference>
<feature type="region of interest" description="Disordered" evidence="2">
    <location>
        <begin position="531"/>
        <end position="588"/>
    </location>
</feature>
<name>A0A8H4U6I8_9HYPO</name>
<dbReference type="PANTHER" id="PTHR10073">
    <property type="entry name" value="DNA MISMATCH REPAIR PROTEIN MLH, PMS, MUTL"/>
    <property type="match status" value="1"/>
</dbReference>
<dbReference type="EMBL" id="JABEXW010000113">
    <property type="protein sequence ID" value="KAF4970723.1"/>
    <property type="molecule type" value="Genomic_DNA"/>
</dbReference>
<dbReference type="Gene3D" id="3.30.1370.100">
    <property type="entry name" value="MutL, C-terminal domain, regulatory subdomain"/>
    <property type="match status" value="1"/>
</dbReference>
<dbReference type="GO" id="GO:0006298">
    <property type="term" value="P:mismatch repair"/>
    <property type="evidence" value="ECO:0007669"/>
    <property type="project" value="InterPro"/>
</dbReference>
<dbReference type="SUPFAM" id="SSF55874">
    <property type="entry name" value="ATPase domain of HSP90 chaperone/DNA topoisomerase II/histidine kinase"/>
    <property type="match status" value="1"/>
</dbReference>
<dbReference type="Pfam" id="PF13589">
    <property type="entry name" value="HATPase_c_3"/>
    <property type="match status" value="1"/>
</dbReference>
<dbReference type="SUPFAM" id="SSF118116">
    <property type="entry name" value="DNA mismatch repair protein MutL"/>
    <property type="match status" value="1"/>
</dbReference>
<comment type="similarity">
    <text evidence="1">Belongs to the DNA mismatch repair MutL/HexB family.</text>
</comment>
<feature type="domain" description="MutL C-terminal dimerisation" evidence="3">
    <location>
        <begin position="660"/>
        <end position="851"/>
    </location>
</feature>
<dbReference type="GO" id="GO:0032300">
    <property type="term" value="C:mismatch repair complex"/>
    <property type="evidence" value="ECO:0007669"/>
    <property type="project" value="InterPro"/>
</dbReference>
<gene>
    <name evidence="4" type="ORF">FSARC_2354</name>
</gene>
<dbReference type="Gene3D" id="3.30.565.10">
    <property type="entry name" value="Histidine kinase-like ATPase, C-terminal domain"/>
    <property type="match status" value="1"/>
</dbReference>
<dbReference type="Pfam" id="PF08676">
    <property type="entry name" value="MutL_C"/>
    <property type="match status" value="1"/>
</dbReference>